<dbReference type="Pfam" id="PF01988">
    <property type="entry name" value="VIT1"/>
    <property type="match status" value="1"/>
</dbReference>
<reference evidence="8" key="1">
    <citation type="submission" date="2006-09" db="EMBL/GenBank/DDBJ databases">
        <authorList>
            <consortium name="The Klebsiella pneumonia Genome Sequencing Project"/>
            <person name="McClelland M."/>
            <person name="Sanderson E.K."/>
            <person name="Spieth J."/>
            <person name="Clifton W.S."/>
            <person name="Latreille P."/>
            <person name="Sabo A."/>
            <person name="Pepin K."/>
            <person name="Bhonagiri V."/>
            <person name="Porwollik S."/>
            <person name="Ali J."/>
            <person name="Wilson R.K."/>
        </authorList>
    </citation>
    <scope>NUCLEOTIDE SEQUENCE [LARGE SCALE GENOMIC DNA]</scope>
    <source>
        <strain evidence="8">ATCC 700721 / MGH 78578</strain>
        <plasmid evidence="8">pKPN3</plasmid>
    </source>
</reference>
<feature type="transmembrane region" description="Helical" evidence="6">
    <location>
        <begin position="208"/>
        <end position="230"/>
    </location>
</feature>
<dbReference type="Proteomes" id="UP000000265">
    <property type="component" value="Plasmid pKPN3"/>
</dbReference>
<evidence type="ECO:0000256" key="3">
    <source>
        <dbReference type="ARBA" id="ARBA00022989"/>
    </source>
</evidence>
<keyword evidence="7" id="KW-0614">Plasmid</keyword>
<evidence type="ECO:0000313" key="7">
    <source>
        <dbReference type="EMBL" id="ABR80259.1"/>
    </source>
</evidence>
<dbReference type="HOGENOM" id="CLU_038957_3_0_6"/>
<keyword evidence="3 6" id="KW-1133">Transmembrane helix</keyword>
<dbReference type="AlphaFoldDB" id="A6TI38"/>
<dbReference type="PANTHER" id="PTHR31851">
    <property type="entry name" value="FE(2+)/MN(2+) TRANSPORTER PCL1"/>
    <property type="match status" value="1"/>
</dbReference>
<geneLocation type="plasmid" evidence="7 8">
    <name>pKPN3</name>
</geneLocation>
<name>A6TI38_KLEP7</name>
<proteinExistence type="predicted"/>
<dbReference type="CDD" id="cd02432">
    <property type="entry name" value="Nodulin-21_like_1"/>
    <property type="match status" value="1"/>
</dbReference>
<protein>
    <submittedName>
        <fullName evidence="7">Nodulin 21-like protein</fullName>
    </submittedName>
</protein>
<comment type="subcellular location">
    <subcellularLocation>
        <location evidence="1">Endomembrane system</location>
        <topology evidence="1">Multi-pass membrane protein</topology>
    </subcellularLocation>
</comment>
<evidence type="ECO:0000256" key="2">
    <source>
        <dbReference type="ARBA" id="ARBA00022692"/>
    </source>
</evidence>
<keyword evidence="4 6" id="KW-0472">Membrane</keyword>
<feature type="transmembrane region" description="Helical" evidence="6">
    <location>
        <begin position="178"/>
        <end position="196"/>
    </location>
</feature>
<evidence type="ECO:0000256" key="6">
    <source>
        <dbReference type="SAM" id="Phobius"/>
    </source>
</evidence>
<gene>
    <name evidence="7" type="ORF">KPN_pKPN3p05880</name>
</gene>
<evidence type="ECO:0000256" key="1">
    <source>
        <dbReference type="ARBA" id="ARBA00004127"/>
    </source>
</evidence>
<dbReference type="GO" id="GO:0030026">
    <property type="term" value="P:intracellular manganese ion homeostasis"/>
    <property type="evidence" value="ECO:0007669"/>
    <property type="project" value="InterPro"/>
</dbReference>
<dbReference type="InterPro" id="IPR008217">
    <property type="entry name" value="Ccc1_fam"/>
</dbReference>
<organism evidence="7 8">
    <name type="scientific">Klebsiella pneumoniae subsp. pneumoniae (strain ATCC 700721 / MGH 78578)</name>
    <dbReference type="NCBI Taxonomy" id="272620"/>
    <lineage>
        <taxon>Bacteria</taxon>
        <taxon>Pseudomonadati</taxon>
        <taxon>Pseudomonadota</taxon>
        <taxon>Gammaproteobacteria</taxon>
        <taxon>Enterobacterales</taxon>
        <taxon>Enterobacteriaceae</taxon>
        <taxon>Klebsiella/Raoultella group</taxon>
        <taxon>Klebsiella</taxon>
        <taxon>Klebsiella pneumoniae complex</taxon>
    </lineage>
</organism>
<feature type="coiled-coil region" evidence="5">
    <location>
        <begin position="75"/>
        <end position="102"/>
    </location>
</feature>
<dbReference type="KEGG" id="kpn:KPN_pKPN3p05880"/>
<feature type="transmembrane region" description="Helical" evidence="6">
    <location>
        <begin position="151"/>
        <end position="172"/>
    </location>
</feature>
<keyword evidence="2 6" id="KW-0812">Transmembrane</keyword>
<accession>A6TI38</accession>
<dbReference type="GO" id="GO:0005384">
    <property type="term" value="F:manganese ion transmembrane transporter activity"/>
    <property type="evidence" value="ECO:0007669"/>
    <property type="project" value="InterPro"/>
</dbReference>
<evidence type="ECO:0000256" key="5">
    <source>
        <dbReference type="SAM" id="Coils"/>
    </source>
</evidence>
<evidence type="ECO:0000313" key="8">
    <source>
        <dbReference type="Proteomes" id="UP000000265"/>
    </source>
</evidence>
<dbReference type="GO" id="GO:0012505">
    <property type="term" value="C:endomembrane system"/>
    <property type="evidence" value="ECO:0007669"/>
    <property type="project" value="UniProtKB-SubCell"/>
</dbReference>
<keyword evidence="5" id="KW-0175">Coiled coil</keyword>
<evidence type="ECO:0000256" key="4">
    <source>
        <dbReference type="ARBA" id="ARBA00023136"/>
    </source>
</evidence>
<dbReference type="EnsemblBacteria" id="ABR80259">
    <property type="protein sequence ID" value="ABR80259"/>
    <property type="gene ID" value="KPN_pKPN3p05880"/>
</dbReference>
<dbReference type="EMBL" id="CP000648">
    <property type="protein sequence ID" value="ABR80259.1"/>
    <property type="molecule type" value="Genomic_DNA"/>
</dbReference>
<sequence length="235" mass="24856">MKGSKDMHLERHSIEKVGWLRAAVLGANDGIVSTASLVLGVASANTSSSGVLLAGVAGLVSGAMSMATGEYVSVSSQADTENAALAQEKRELETDYEGEMQELTSLYIQRGLDPVLAYRVAEQLMARNALDAHAREELGLTDTNSAQPLQAAVFSALSFSAGAVLPLIVAWLSPPKQVFLFIILSTLFSLVVLGYISSVAGKAPPVRAIIRIMFWSTLAMFLSMGIGHFAGQVLL</sequence>